<dbReference type="Gramene" id="mRNA:HanXRQr2_Chr03g0099511">
    <property type="protein sequence ID" value="mRNA:HanXRQr2_Chr03g0099511"/>
    <property type="gene ID" value="HanXRQr2_Chr03g0099511"/>
</dbReference>
<name>A0A9K3JDM8_HELAN</name>
<dbReference type="Proteomes" id="UP000215914">
    <property type="component" value="Unassembled WGS sequence"/>
</dbReference>
<comment type="caution">
    <text evidence="1">The sequence shown here is derived from an EMBL/GenBank/DDBJ whole genome shotgun (WGS) entry which is preliminary data.</text>
</comment>
<reference evidence="1" key="1">
    <citation type="journal article" date="2017" name="Nature">
        <title>The sunflower genome provides insights into oil metabolism, flowering and Asterid evolution.</title>
        <authorList>
            <person name="Badouin H."/>
            <person name="Gouzy J."/>
            <person name="Grassa C.J."/>
            <person name="Murat F."/>
            <person name="Staton S.E."/>
            <person name="Cottret L."/>
            <person name="Lelandais-Briere C."/>
            <person name="Owens G.L."/>
            <person name="Carrere S."/>
            <person name="Mayjonade B."/>
            <person name="Legrand L."/>
            <person name="Gill N."/>
            <person name="Kane N.C."/>
            <person name="Bowers J.E."/>
            <person name="Hubner S."/>
            <person name="Bellec A."/>
            <person name="Berard A."/>
            <person name="Berges H."/>
            <person name="Blanchet N."/>
            <person name="Boniface M.C."/>
            <person name="Brunel D."/>
            <person name="Catrice O."/>
            <person name="Chaidir N."/>
            <person name="Claudel C."/>
            <person name="Donnadieu C."/>
            <person name="Faraut T."/>
            <person name="Fievet G."/>
            <person name="Helmstetter N."/>
            <person name="King M."/>
            <person name="Knapp S.J."/>
            <person name="Lai Z."/>
            <person name="Le Paslier M.C."/>
            <person name="Lippi Y."/>
            <person name="Lorenzon L."/>
            <person name="Mandel J.R."/>
            <person name="Marage G."/>
            <person name="Marchand G."/>
            <person name="Marquand E."/>
            <person name="Bret-Mestries E."/>
            <person name="Morien E."/>
            <person name="Nambeesan S."/>
            <person name="Nguyen T."/>
            <person name="Pegot-Espagnet P."/>
            <person name="Pouilly N."/>
            <person name="Raftis F."/>
            <person name="Sallet E."/>
            <person name="Schiex T."/>
            <person name="Thomas J."/>
            <person name="Vandecasteele C."/>
            <person name="Vares D."/>
            <person name="Vear F."/>
            <person name="Vautrin S."/>
            <person name="Crespi M."/>
            <person name="Mangin B."/>
            <person name="Burke J.M."/>
            <person name="Salse J."/>
            <person name="Munos S."/>
            <person name="Vincourt P."/>
            <person name="Rieseberg L.H."/>
            <person name="Langlade N.B."/>
        </authorList>
    </citation>
    <scope>NUCLEOTIDE SEQUENCE</scope>
    <source>
        <tissue evidence="1">Leaves</tissue>
    </source>
</reference>
<keyword evidence="2" id="KW-1185">Reference proteome</keyword>
<evidence type="ECO:0000313" key="1">
    <source>
        <dbReference type="EMBL" id="KAF5813525.1"/>
    </source>
</evidence>
<dbReference type="AlphaFoldDB" id="A0A9K3JDM8"/>
<organism evidence="1 2">
    <name type="scientific">Helianthus annuus</name>
    <name type="common">Common sunflower</name>
    <dbReference type="NCBI Taxonomy" id="4232"/>
    <lineage>
        <taxon>Eukaryota</taxon>
        <taxon>Viridiplantae</taxon>
        <taxon>Streptophyta</taxon>
        <taxon>Embryophyta</taxon>
        <taxon>Tracheophyta</taxon>
        <taxon>Spermatophyta</taxon>
        <taxon>Magnoliopsida</taxon>
        <taxon>eudicotyledons</taxon>
        <taxon>Gunneridae</taxon>
        <taxon>Pentapetalae</taxon>
        <taxon>asterids</taxon>
        <taxon>campanulids</taxon>
        <taxon>Asterales</taxon>
        <taxon>Asteraceae</taxon>
        <taxon>Asteroideae</taxon>
        <taxon>Heliantheae alliance</taxon>
        <taxon>Heliantheae</taxon>
        <taxon>Helianthus</taxon>
    </lineage>
</organism>
<reference evidence="1" key="2">
    <citation type="submission" date="2020-06" db="EMBL/GenBank/DDBJ databases">
        <title>Helianthus annuus Genome sequencing and assembly Release 2.</title>
        <authorList>
            <person name="Gouzy J."/>
            <person name="Langlade N."/>
            <person name="Munos S."/>
        </authorList>
    </citation>
    <scope>NUCLEOTIDE SEQUENCE</scope>
    <source>
        <tissue evidence="1">Leaves</tissue>
    </source>
</reference>
<dbReference type="EMBL" id="MNCJ02000318">
    <property type="protein sequence ID" value="KAF5813525.1"/>
    <property type="molecule type" value="Genomic_DNA"/>
</dbReference>
<proteinExistence type="predicted"/>
<protein>
    <submittedName>
        <fullName evidence="1">Uncharacterized protein</fullName>
    </submittedName>
</protein>
<evidence type="ECO:0000313" key="2">
    <source>
        <dbReference type="Proteomes" id="UP000215914"/>
    </source>
</evidence>
<gene>
    <name evidence="1" type="ORF">HanXRQr2_Chr03g0099511</name>
</gene>
<accession>A0A9K3JDM8</accession>
<sequence length="48" mass="5877">MSLVILITVEAEARLKIFTEEKRLSIGEEMYQFRRKVYPFEEKMYRFG</sequence>